<name>A0AAX4JR85_9TREE</name>
<accession>A0AAX4JR85</accession>
<feature type="chain" id="PRO_5043601378" evidence="1">
    <location>
        <begin position="23"/>
        <end position="146"/>
    </location>
</feature>
<evidence type="ECO:0000313" key="3">
    <source>
        <dbReference type="Proteomes" id="UP001355207"/>
    </source>
</evidence>
<proteinExistence type="predicted"/>
<dbReference type="RefSeq" id="XP_066074617.1">
    <property type="nucleotide sequence ID" value="XM_066218520.1"/>
</dbReference>
<evidence type="ECO:0000313" key="2">
    <source>
        <dbReference type="EMBL" id="WWC87854.1"/>
    </source>
</evidence>
<reference evidence="2 3" key="1">
    <citation type="submission" date="2024-01" db="EMBL/GenBank/DDBJ databases">
        <title>Comparative genomics of Cryptococcus and Kwoniella reveals pathogenesis evolution and contrasting modes of karyotype evolution via chromosome fusion or intercentromeric recombination.</title>
        <authorList>
            <person name="Coelho M.A."/>
            <person name="David-Palma M."/>
            <person name="Shea T."/>
            <person name="Bowers K."/>
            <person name="McGinley-Smith S."/>
            <person name="Mohammad A.W."/>
            <person name="Gnirke A."/>
            <person name="Yurkov A.M."/>
            <person name="Nowrousian M."/>
            <person name="Sun S."/>
            <person name="Cuomo C.A."/>
            <person name="Heitman J."/>
        </authorList>
    </citation>
    <scope>NUCLEOTIDE SEQUENCE [LARGE SCALE GENOMIC DNA]</scope>
    <source>
        <strain evidence="2 3">CBS 6074</strain>
    </source>
</reference>
<keyword evidence="3" id="KW-1185">Reference proteome</keyword>
<organism evidence="2 3">
    <name type="scientific">Kwoniella dendrophila CBS 6074</name>
    <dbReference type="NCBI Taxonomy" id="1295534"/>
    <lineage>
        <taxon>Eukaryota</taxon>
        <taxon>Fungi</taxon>
        <taxon>Dikarya</taxon>
        <taxon>Basidiomycota</taxon>
        <taxon>Agaricomycotina</taxon>
        <taxon>Tremellomycetes</taxon>
        <taxon>Tremellales</taxon>
        <taxon>Cryptococcaceae</taxon>
        <taxon>Kwoniella</taxon>
    </lineage>
</organism>
<evidence type="ECO:0000256" key="1">
    <source>
        <dbReference type="SAM" id="SignalP"/>
    </source>
</evidence>
<dbReference type="AlphaFoldDB" id="A0AAX4JR85"/>
<dbReference type="GeneID" id="91093423"/>
<keyword evidence="1" id="KW-0732">Signal</keyword>
<dbReference type="Proteomes" id="UP001355207">
    <property type="component" value="Chromosome 3"/>
</dbReference>
<protein>
    <submittedName>
        <fullName evidence="2">Uncharacterized protein</fullName>
    </submittedName>
</protein>
<feature type="signal peptide" evidence="1">
    <location>
        <begin position="1"/>
        <end position="22"/>
    </location>
</feature>
<gene>
    <name evidence="2" type="ORF">L201_002751</name>
</gene>
<dbReference type="EMBL" id="CP144100">
    <property type="protein sequence ID" value="WWC87854.1"/>
    <property type="molecule type" value="Genomic_DNA"/>
</dbReference>
<sequence>MVQFTTLFLYLVSSTLITSVLAKDGHIVIKLPKSTAVRTEDIASDQPPKSKDRVQCSFNDKGEGSCKFDWYGPVKESSVDKISSRAWLQHCDIWVDPGFDEDELIFKLKDNSAGLEGDKNEKAHIKCDPDRCFIDNCAIPVVNSDA</sequence>